<organism evidence="2 3">
    <name type="scientific">Mucilaginibacter antarcticus</name>
    <dbReference type="NCBI Taxonomy" id="1855725"/>
    <lineage>
        <taxon>Bacteria</taxon>
        <taxon>Pseudomonadati</taxon>
        <taxon>Bacteroidota</taxon>
        <taxon>Sphingobacteriia</taxon>
        <taxon>Sphingobacteriales</taxon>
        <taxon>Sphingobacteriaceae</taxon>
        <taxon>Mucilaginibacter</taxon>
    </lineage>
</organism>
<keyword evidence="3" id="KW-1185">Reference proteome</keyword>
<dbReference type="PROSITE" id="PS51257">
    <property type="entry name" value="PROKAR_LIPOPROTEIN"/>
    <property type="match status" value="1"/>
</dbReference>
<evidence type="ECO:0008006" key="4">
    <source>
        <dbReference type="Google" id="ProtNLM"/>
    </source>
</evidence>
<keyword evidence="1" id="KW-1133">Transmembrane helix</keyword>
<evidence type="ECO:0000313" key="3">
    <source>
        <dbReference type="Proteomes" id="UP001597601"/>
    </source>
</evidence>
<name>A0ABW5XRA9_9SPHI</name>
<keyword evidence="1" id="KW-0812">Transmembrane</keyword>
<keyword evidence="1" id="KW-0472">Membrane</keyword>
<feature type="transmembrane region" description="Helical" evidence="1">
    <location>
        <begin position="47"/>
        <end position="67"/>
    </location>
</feature>
<proteinExistence type="predicted"/>
<dbReference type="Proteomes" id="UP001597601">
    <property type="component" value="Unassembled WGS sequence"/>
</dbReference>
<evidence type="ECO:0000313" key="2">
    <source>
        <dbReference type="EMBL" id="MFD2865278.1"/>
    </source>
</evidence>
<protein>
    <recommendedName>
        <fullName evidence="4">Lipoprotein</fullName>
    </recommendedName>
</protein>
<sequence>MKISRARFVTYFVLSAFVFIFACKFLLNQPSEWRALAVDQSTWQSVISTILLPIRFILMAPLMPFIAFLRQEPDTPPPFFMIGFAMYWTLLGLLVHYIVIKIRGTKPKTA</sequence>
<dbReference type="RefSeq" id="WP_377127323.1">
    <property type="nucleotide sequence ID" value="NZ_JBHUON010000012.1"/>
</dbReference>
<feature type="transmembrane region" description="Helical" evidence="1">
    <location>
        <begin position="6"/>
        <end position="27"/>
    </location>
</feature>
<dbReference type="EMBL" id="JBHUON010000012">
    <property type="protein sequence ID" value="MFD2865278.1"/>
    <property type="molecule type" value="Genomic_DNA"/>
</dbReference>
<reference evidence="3" key="1">
    <citation type="journal article" date="2019" name="Int. J. Syst. Evol. Microbiol.">
        <title>The Global Catalogue of Microorganisms (GCM) 10K type strain sequencing project: providing services to taxonomists for standard genome sequencing and annotation.</title>
        <authorList>
            <consortium name="The Broad Institute Genomics Platform"/>
            <consortium name="The Broad Institute Genome Sequencing Center for Infectious Disease"/>
            <person name="Wu L."/>
            <person name="Ma J."/>
        </authorList>
    </citation>
    <scope>NUCLEOTIDE SEQUENCE [LARGE SCALE GENOMIC DNA]</scope>
    <source>
        <strain evidence="3">KCTC 52232</strain>
    </source>
</reference>
<comment type="caution">
    <text evidence="2">The sequence shown here is derived from an EMBL/GenBank/DDBJ whole genome shotgun (WGS) entry which is preliminary data.</text>
</comment>
<evidence type="ECO:0000256" key="1">
    <source>
        <dbReference type="SAM" id="Phobius"/>
    </source>
</evidence>
<feature type="transmembrane region" description="Helical" evidence="1">
    <location>
        <begin position="79"/>
        <end position="100"/>
    </location>
</feature>
<accession>A0ABW5XRA9</accession>
<gene>
    <name evidence="2" type="ORF">ACFSYC_11325</name>
</gene>